<accession>A0A0C9TA87</accession>
<dbReference type="AlphaFoldDB" id="A0A0C9TA87"/>
<evidence type="ECO:0000256" key="1">
    <source>
        <dbReference type="SAM" id="Phobius"/>
    </source>
</evidence>
<evidence type="ECO:0000313" key="4">
    <source>
        <dbReference type="Proteomes" id="UP000054279"/>
    </source>
</evidence>
<dbReference type="Proteomes" id="UP000054279">
    <property type="component" value="Unassembled WGS sequence"/>
</dbReference>
<keyword evidence="1" id="KW-1133">Transmembrane helix</keyword>
<organism evidence="3 4">
    <name type="scientific">Sphaerobolus stellatus (strain SS14)</name>
    <dbReference type="NCBI Taxonomy" id="990650"/>
    <lineage>
        <taxon>Eukaryota</taxon>
        <taxon>Fungi</taxon>
        <taxon>Dikarya</taxon>
        <taxon>Basidiomycota</taxon>
        <taxon>Agaricomycotina</taxon>
        <taxon>Agaricomycetes</taxon>
        <taxon>Phallomycetidae</taxon>
        <taxon>Geastrales</taxon>
        <taxon>Sphaerobolaceae</taxon>
        <taxon>Sphaerobolus</taxon>
    </lineage>
</organism>
<sequence length="419" mass="47229">MGNLDFNYPLYWINTTSGVTDLENFESVHIKDFNVLLHLQIYQYYTCVGLTVLLWNSLCTFEKERNYVWKQPKTLTIIAYLILRYFPLFAFIIGFNFRYFVSAETEFFDFVDVHVIVVLEVPYNDCGLALFRTSVGPIVTATSGVILILRSVALYNGNGSIKALLIVFYLVQLVSTILSTFKDSRQNNFPNAFDKTQSQDMCAPINEETHAANSPQWLLPLCVSALLFDITVFSLTFWKGIQARKRGANSTLMNVLVQGGNIYFLTLFLVNLSNVFLILFNAASSLFETSSSAISTIFPFAGEYFGNVNIQLTAVITSVIVSNLFLNIREAAYQSRIVHSNPSAITHTAGQWALALPGSELAYFSNAHENMTSTQTFHQQFIGQRALQVMMGYEDFEVVLGNEDKMELDTELRSLSGEH</sequence>
<feature type="transmembrane region" description="Helical" evidence="1">
    <location>
        <begin position="41"/>
        <end position="61"/>
    </location>
</feature>
<feature type="domain" description="DUF6533" evidence="2">
    <location>
        <begin position="44"/>
        <end position="89"/>
    </location>
</feature>
<protein>
    <recommendedName>
        <fullName evidence="2">DUF6533 domain-containing protein</fullName>
    </recommendedName>
</protein>
<feature type="transmembrane region" description="Helical" evidence="1">
    <location>
        <begin position="262"/>
        <end position="284"/>
    </location>
</feature>
<keyword evidence="1" id="KW-0472">Membrane</keyword>
<keyword evidence="1" id="KW-0812">Transmembrane</keyword>
<feature type="transmembrane region" description="Helical" evidence="1">
    <location>
        <begin position="304"/>
        <end position="326"/>
    </location>
</feature>
<feature type="transmembrane region" description="Helical" evidence="1">
    <location>
        <begin position="217"/>
        <end position="241"/>
    </location>
</feature>
<name>A0A0C9TA87_SPHS4</name>
<gene>
    <name evidence="3" type="ORF">M422DRAFT_273044</name>
</gene>
<proteinExistence type="predicted"/>
<feature type="transmembrane region" description="Helical" evidence="1">
    <location>
        <begin position="82"/>
        <end position="101"/>
    </location>
</feature>
<evidence type="ECO:0000259" key="2">
    <source>
        <dbReference type="Pfam" id="PF20151"/>
    </source>
</evidence>
<dbReference type="OrthoDB" id="3349377at2759"/>
<reference evidence="3 4" key="1">
    <citation type="submission" date="2014-06" db="EMBL/GenBank/DDBJ databases">
        <title>Evolutionary Origins and Diversification of the Mycorrhizal Mutualists.</title>
        <authorList>
            <consortium name="DOE Joint Genome Institute"/>
            <consortium name="Mycorrhizal Genomics Consortium"/>
            <person name="Kohler A."/>
            <person name="Kuo A."/>
            <person name="Nagy L.G."/>
            <person name="Floudas D."/>
            <person name="Copeland A."/>
            <person name="Barry K.W."/>
            <person name="Cichocki N."/>
            <person name="Veneault-Fourrey C."/>
            <person name="LaButti K."/>
            <person name="Lindquist E.A."/>
            <person name="Lipzen A."/>
            <person name="Lundell T."/>
            <person name="Morin E."/>
            <person name="Murat C."/>
            <person name="Riley R."/>
            <person name="Ohm R."/>
            <person name="Sun H."/>
            <person name="Tunlid A."/>
            <person name="Henrissat B."/>
            <person name="Grigoriev I.V."/>
            <person name="Hibbett D.S."/>
            <person name="Martin F."/>
        </authorList>
    </citation>
    <scope>NUCLEOTIDE SEQUENCE [LARGE SCALE GENOMIC DNA]</scope>
    <source>
        <strain evidence="3 4">SS14</strain>
    </source>
</reference>
<keyword evidence="4" id="KW-1185">Reference proteome</keyword>
<feature type="transmembrane region" description="Helical" evidence="1">
    <location>
        <begin position="161"/>
        <end position="181"/>
    </location>
</feature>
<dbReference type="InterPro" id="IPR045340">
    <property type="entry name" value="DUF6533"/>
</dbReference>
<evidence type="ECO:0000313" key="3">
    <source>
        <dbReference type="EMBL" id="KIJ25953.1"/>
    </source>
</evidence>
<dbReference type="Pfam" id="PF20151">
    <property type="entry name" value="DUF6533"/>
    <property type="match status" value="1"/>
</dbReference>
<dbReference type="HOGENOM" id="CLU_035509_2_1_1"/>
<feature type="transmembrane region" description="Helical" evidence="1">
    <location>
        <begin position="129"/>
        <end position="149"/>
    </location>
</feature>
<dbReference type="EMBL" id="KN837391">
    <property type="protein sequence ID" value="KIJ25953.1"/>
    <property type="molecule type" value="Genomic_DNA"/>
</dbReference>